<evidence type="ECO:0000256" key="3">
    <source>
        <dbReference type="ARBA" id="ARBA00022723"/>
    </source>
</evidence>
<evidence type="ECO:0000256" key="8">
    <source>
        <dbReference type="ARBA" id="ARBA00023125"/>
    </source>
</evidence>
<keyword evidence="4" id="KW-0863">Zinc-finger</keyword>
<dbReference type="GO" id="GO:0043565">
    <property type="term" value="F:sequence-specific DNA binding"/>
    <property type="evidence" value="ECO:0007669"/>
    <property type="project" value="InterPro"/>
</dbReference>
<dbReference type="InterPro" id="IPR006612">
    <property type="entry name" value="THAP_Znf"/>
</dbReference>
<proteinExistence type="inferred from homology"/>
<keyword evidence="5" id="KW-0862">Zinc</keyword>
<keyword evidence="10" id="KW-0539">Nucleus</keyword>
<dbReference type="InterPro" id="IPR026516">
    <property type="entry name" value="THAP1/10"/>
</dbReference>
<evidence type="ECO:0000256" key="5">
    <source>
        <dbReference type="ARBA" id="ARBA00022833"/>
    </source>
</evidence>
<sequence>MSSEPKRMNRNKCTIKSCRIRNYMQNDKESGVTFFSVPKSMFTKWQALVPCLTKASILCSRHFDEADIIRGQFIGPENKFYPYLRWQLKTGTVPKNWLEESEPPIKKSNCTQVEDQPIISKPVKSLQAVNLQDKQQVKKVTKSNDQPLMRTVLQSLSPNQQTSSQMKDLQSVPIANQDAVPPKTVTGEAQVDHDYALPLLRELETTNEIQDLLSQSASSHSNVSVIEGDNTNNESSISHQICSAAEDQVDHDYAMPVQEEEQPVPLTNPISHSVLLSSALNVNFTEPVENQVNNTPADVIAPTYVVDEAAFRCFSSYVKLPSQFSWTWSLNKKDNILSCSNFSLSRHGSFIIKTVRIISESSVSLLLNGNTIAPKDLDLSFSTYQELSALIHSFSEKIYCEGIAQPSLKDVQVSDRVSGVKDASGRWRSKHCIYLADSVYKTVDTCSKCKQLKKYLKKRLADVSKKKEDKEKARQKLRMYRRKIQCLEKLDKEKSLEIETWRRDFKKLYAKWNRKTQKELNTKQKASRKKSENPAV</sequence>
<feature type="domain" description="THAP-type" evidence="14">
    <location>
        <begin position="13"/>
        <end position="94"/>
    </location>
</feature>
<dbReference type="GO" id="GO:0008270">
    <property type="term" value="F:zinc ion binding"/>
    <property type="evidence" value="ECO:0007669"/>
    <property type="project" value="UniProtKB-KW"/>
</dbReference>
<evidence type="ECO:0000256" key="9">
    <source>
        <dbReference type="ARBA" id="ARBA00023163"/>
    </source>
</evidence>
<keyword evidence="7 12" id="KW-0175">Coiled coil</keyword>
<evidence type="ECO:0000313" key="15">
    <source>
        <dbReference type="EMBL" id="CAH0098342.1"/>
    </source>
</evidence>
<evidence type="ECO:0000313" key="16">
    <source>
        <dbReference type="Proteomes" id="UP000789390"/>
    </source>
</evidence>
<comment type="similarity">
    <text evidence="2">Belongs to the THAP1 family.</text>
</comment>
<keyword evidence="9" id="KW-0804">Transcription</keyword>
<dbReference type="OrthoDB" id="5961712at2759"/>
<evidence type="ECO:0000256" key="11">
    <source>
        <dbReference type="ARBA" id="ARBA00023306"/>
    </source>
</evidence>
<keyword evidence="8" id="KW-0238">DNA-binding</keyword>
<keyword evidence="16" id="KW-1185">Reference proteome</keyword>
<dbReference type="PANTHER" id="PTHR46600:SF1">
    <property type="entry name" value="THAP DOMAIN-CONTAINING PROTEIN 1"/>
    <property type="match status" value="1"/>
</dbReference>
<reference evidence="15" key="1">
    <citation type="submission" date="2021-11" db="EMBL/GenBank/DDBJ databases">
        <authorList>
            <person name="Schell T."/>
        </authorList>
    </citation>
    <scope>NUCLEOTIDE SEQUENCE</scope>
    <source>
        <strain evidence="15">M5</strain>
    </source>
</reference>
<dbReference type="AlphaFoldDB" id="A0A8J2RA61"/>
<evidence type="ECO:0000256" key="12">
    <source>
        <dbReference type="SAM" id="Coils"/>
    </source>
</evidence>
<dbReference type="EMBL" id="CAKKLH010000002">
    <property type="protein sequence ID" value="CAH0098342.1"/>
    <property type="molecule type" value="Genomic_DNA"/>
</dbReference>
<keyword evidence="6" id="KW-0805">Transcription regulation</keyword>
<feature type="coiled-coil region" evidence="12">
    <location>
        <begin position="463"/>
        <end position="490"/>
    </location>
</feature>
<comment type="caution">
    <text evidence="15">The sequence shown here is derived from an EMBL/GenBank/DDBJ whole genome shotgun (WGS) entry which is preliminary data.</text>
</comment>
<evidence type="ECO:0000256" key="2">
    <source>
        <dbReference type="ARBA" id="ARBA00006177"/>
    </source>
</evidence>
<evidence type="ECO:0000256" key="1">
    <source>
        <dbReference type="ARBA" id="ARBA00004642"/>
    </source>
</evidence>
<accession>A0A8J2RA61</accession>
<keyword evidence="3" id="KW-0479">Metal-binding</keyword>
<evidence type="ECO:0000256" key="7">
    <source>
        <dbReference type="ARBA" id="ARBA00023054"/>
    </source>
</evidence>
<gene>
    <name evidence="15" type="ORF">DGAL_LOCUS392</name>
</gene>
<evidence type="ECO:0000259" key="14">
    <source>
        <dbReference type="Pfam" id="PF05485"/>
    </source>
</evidence>
<comment type="subcellular location">
    <subcellularLocation>
        <location evidence="1">Nucleus</location>
        <location evidence="1">Nucleoplasm</location>
    </subcellularLocation>
</comment>
<evidence type="ECO:0000256" key="6">
    <source>
        <dbReference type="ARBA" id="ARBA00023015"/>
    </source>
</evidence>
<feature type="region of interest" description="Disordered" evidence="13">
    <location>
        <begin position="516"/>
        <end position="536"/>
    </location>
</feature>
<dbReference type="SUPFAM" id="SSF57716">
    <property type="entry name" value="Glucocorticoid receptor-like (DNA-binding domain)"/>
    <property type="match status" value="1"/>
</dbReference>
<dbReference type="GO" id="GO:0005654">
    <property type="term" value="C:nucleoplasm"/>
    <property type="evidence" value="ECO:0007669"/>
    <property type="project" value="UniProtKB-SubCell"/>
</dbReference>
<keyword evidence="11" id="KW-0131">Cell cycle</keyword>
<protein>
    <recommendedName>
        <fullName evidence="14">THAP-type domain-containing protein</fullName>
    </recommendedName>
</protein>
<evidence type="ECO:0000256" key="13">
    <source>
        <dbReference type="SAM" id="MobiDB-lite"/>
    </source>
</evidence>
<name>A0A8J2RA61_9CRUS</name>
<dbReference type="Pfam" id="PF05485">
    <property type="entry name" value="THAP"/>
    <property type="match status" value="1"/>
</dbReference>
<evidence type="ECO:0000256" key="4">
    <source>
        <dbReference type="ARBA" id="ARBA00022771"/>
    </source>
</evidence>
<organism evidence="15 16">
    <name type="scientific">Daphnia galeata</name>
    <dbReference type="NCBI Taxonomy" id="27404"/>
    <lineage>
        <taxon>Eukaryota</taxon>
        <taxon>Metazoa</taxon>
        <taxon>Ecdysozoa</taxon>
        <taxon>Arthropoda</taxon>
        <taxon>Crustacea</taxon>
        <taxon>Branchiopoda</taxon>
        <taxon>Diplostraca</taxon>
        <taxon>Cladocera</taxon>
        <taxon>Anomopoda</taxon>
        <taxon>Daphniidae</taxon>
        <taxon>Daphnia</taxon>
    </lineage>
</organism>
<evidence type="ECO:0000256" key="10">
    <source>
        <dbReference type="ARBA" id="ARBA00023242"/>
    </source>
</evidence>
<dbReference type="PANTHER" id="PTHR46600">
    <property type="entry name" value="THAP DOMAIN-CONTAINING"/>
    <property type="match status" value="1"/>
</dbReference>
<dbReference type="Proteomes" id="UP000789390">
    <property type="component" value="Unassembled WGS sequence"/>
</dbReference>